<evidence type="ECO:0000256" key="2">
    <source>
        <dbReference type="SAM" id="Phobius"/>
    </source>
</evidence>
<feature type="compositionally biased region" description="Basic and acidic residues" evidence="1">
    <location>
        <begin position="269"/>
        <end position="284"/>
    </location>
</feature>
<dbReference type="Proteomes" id="UP000694920">
    <property type="component" value="Unplaced"/>
</dbReference>
<protein>
    <submittedName>
        <fullName evidence="5">Uncharacterized protein LOC107271473 isoform X1</fullName>
    </submittedName>
</protein>
<gene>
    <name evidence="5" type="primary">LOC107271473</name>
</gene>
<evidence type="ECO:0000313" key="5">
    <source>
        <dbReference type="RefSeq" id="XP_015603004.1"/>
    </source>
</evidence>
<feature type="transmembrane region" description="Helical" evidence="2">
    <location>
        <begin position="51"/>
        <end position="78"/>
    </location>
</feature>
<feature type="compositionally biased region" description="Basic and acidic residues" evidence="1">
    <location>
        <begin position="291"/>
        <end position="301"/>
    </location>
</feature>
<feature type="chain" id="PRO_5042462554" evidence="3">
    <location>
        <begin position="23"/>
        <end position="456"/>
    </location>
</feature>
<keyword evidence="2" id="KW-1133">Transmembrane helix</keyword>
<feature type="region of interest" description="Disordered" evidence="1">
    <location>
        <begin position="175"/>
        <end position="249"/>
    </location>
</feature>
<keyword evidence="3" id="KW-0732">Signal</keyword>
<keyword evidence="2" id="KW-0812">Transmembrane</keyword>
<dbReference type="RefSeq" id="XP_015603004.1">
    <property type="nucleotide sequence ID" value="XM_015747518.2"/>
</dbReference>
<feature type="transmembrane region" description="Helical" evidence="2">
    <location>
        <begin position="123"/>
        <end position="142"/>
    </location>
</feature>
<reference evidence="5" key="1">
    <citation type="submission" date="2025-08" db="UniProtKB">
        <authorList>
            <consortium name="RefSeq"/>
        </authorList>
    </citation>
    <scope>IDENTIFICATION</scope>
</reference>
<organism evidence="4 5">
    <name type="scientific">Cephus cinctus</name>
    <name type="common">Wheat stem sawfly</name>
    <dbReference type="NCBI Taxonomy" id="211228"/>
    <lineage>
        <taxon>Eukaryota</taxon>
        <taxon>Metazoa</taxon>
        <taxon>Ecdysozoa</taxon>
        <taxon>Arthropoda</taxon>
        <taxon>Hexapoda</taxon>
        <taxon>Insecta</taxon>
        <taxon>Pterygota</taxon>
        <taxon>Neoptera</taxon>
        <taxon>Endopterygota</taxon>
        <taxon>Hymenoptera</taxon>
        <taxon>Cephoidea</taxon>
        <taxon>Cephidae</taxon>
        <taxon>Cephus</taxon>
    </lineage>
</organism>
<evidence type="ECO:0000256" key="1">
    <source>
        <dbReference type="SAM" id="MobiDB-lite"/>
    </source>
</evidence>
<keyword evidence="4" id="KW-1185">Reference proteome</keyword>
<feature type="transmembrane region" description="Helical" evidence="2">
    <location>
        <begin position="90"/>
        <end position="111"/>
    </location>
</feature>
<feature type="compositionally biased region" description="Polar residues" evidence="1">
    <location>
        <begin position="426"/>
        <end position="439"/>
    </location>
</feature>
<feature type="region of interest" description="Disordered" evidence="1">
    <location>
        <begin position="261"/>
        <end position="309"/>
    </location>
</feature>
<evidence type="ECO:0000256" key="3">
    <source>
        <dbReference type="SAM" id="SignalP"/>
    </source>
</evidence>
<dbReference type="GeneID" id="107271473"/>
<keyword evidence="2" id="KW-0472">Membrane</keyword>
<evidence type="ECO:0000313" key="4">
    <source>
        <dbReference type="Proteomes" id="UP000694920"/>
    </source>
</evidence>
<proteinExistence type="predicted"/>
<dbReference type="KEGG" id="ccin:107271473"/>
<feature type="compositionally biased region" description="Polar residues" evidence="1">
    <location>
        <begin position="231"/>
        <end position="240"/>
    </location>
</feature>
<accession>A0AAJ7FQC7</accession>
<sequence>MWNRKVYVRIIEVLLCIACVVALRVTDDESRRVFHYLRNRSREWSLLNNVTWGTIGAALATATCGGYVIVSAGLLVGAASDELRGRKTEFLLLGLGVVLFGIVGSLSLASIDSVPEDLVDNAAVLGALCLLTALVFIVDLLMKPIGGKKKHDATQTLTDKDLAKSGTTALMMMEKDAGTQAKSGKTGRDLENGTKLINGTVNGAFDRSNDLPENQSKHTEREPEREVENSAGRNSQTGTTDIFEEERNRKFENVERQLREYSQNFENSRPFRDSQRYRDHDKSSRSIISRNDYRENDRYRPAEGPPGYYKVQDVYQRPEDEVDTPRFPTNLDKRGEPIFAKIINPGVKIMKVDRDYTDDRFEDYRYSDSSQYDNVPTRIRRESPGILKKDRDANFGTAAGNLKTNRIQKKLADELEMLEDAFGALQTSTGTQTVPSSPTDPGYVRHTASNWPHDNK</sequence>
<feature type="compositionally biased region" description="Basic and acidic residues" evidence="1">
    <location>
        <begin position="207"/>
        <end position="228"/>
    </location>
</feature>
<dbReference type="AlphaFoldDB" id="A0AAJ7FQC7"/>
<feature type="signal peptide" evidence="3">
    <location>
        <begin position="1"/>
        <end position="22"/>
    </location>
</feature>
<feature type="compositionally biased region" description="Polar residues" evidence="1">
    <location>
        <begin position="447"/>
        <end position="456"/>
    </location>
</feature>
<name>A0AAJ7FQC7_CEPCN</name>
<feature type="region of interest" description="Disordered" evidence="1">
    <location>
        <begin position="426"/>
        <end position="456"/>
    </location>
</feature>